<dbReference type="AlphaFoldDB" id="A0A9E3LUW0"/>
<dbReference type="EMBL" id="JAHHHW010000110">
    <property type="protein sequence ID" value="MBW4433724.1"/>
    <property type="molecule type" value="Genomic_DNA"/>
</dbReference>
<name>A0A9E3LUW0_9NOST</name>
<organism evidence="1 2">
    <name type="scientific">Pelatocladus maniniholoensis HA4357-MV3</name>
    <dbReference type="NCBI Taxonomy" id="1117104"/>
    <lineage>
        <taxon>Bacteria</taxon>
        <taxon>Bacillati</taxon>
        <taxon>Cyanobacteriota</taxon>
        <taxon>Cyanophyceae</taxon>
        <taxon>Nostocales</taxon>
        <taxon>Nostocaceae</taxon>
        <taxon>Pelatocladus</taxon>
    </lineage>
</organism>
<dbReference type="Proteomes" id="UP000813215">
    <property type="component" value="Unassembled WGS sequence"/>
</dbReference>
<evidence type="ECO:0000313" key="1">
    <source>
        <dbReference type="EMBL" id="MBW4433724.1"/>
    </source>
</evidence>
<protein>
    <submittedName>
        <fullName evidence="1">Uncharacterized protein</fullName>
    </submittedName>
</protein>
<reference evidence="1" key="1">
    <citation type="submission" date="2021-05" db="EMBL/GenBank/DDBJ databases">
        <authorList>
            <person name="Pietrasiak N."/>
            <person name="Ward R."/>
            <person name="Stajich J.E."/>
            <person name="Kurbessoian T."/>
        </authorList>
    </citation>
    <scope>NUCLEOTIDE SEQUENCE</scope>
    <source>
        <strain evidence="1">HA4357-MV3</strain>
    </source>
</reference>
<gene>
    <name evidence="1" type="ORF">KME28_18900</name>
</gene>
<comment type="caution">
    <text evidence="1">The sequence shown here is derived from an EMBL/GenBank/DDBJ whole genome shotgun (WGS) entry which is preliminary data.</text>
</comment>
<accession>A0A9E3LUW0</accession>
<evidence type="ECO:0000313" key="2">
    <source>
        <dbReference type="Proteomes" id="UP000813215"/>
    </source>
</evidence>
<reference evidence="1" key="2">
    <citation type="journal article" date="2022" name="Microbiol. Resour. Announc.">
        <title>Metagenome Sequencing to Explore Phylogenomics of Terrestrial Cyanobacteria.</title>
        <authorList>
            <person name="Ward R.D."/>
            <person name="Stajich J.E."/>
            <person name="Johansen J.R."/>
            <person name="Huntemann M."/>
            <person name="Clum A."/>
            <person name="Foster B."/>
            <person name="Foster B."/>
            <person name="Roux S."/>
            <person name="Palaniappan K."/>
            <person name="Varghese N."/>
            <person name="Mukherjee S."/>
            <person name="Reddy T.B.K."/>
            <person name="Daum C."/>
            <person name="Copeland A."/>
            <person name="Chen I.A."/>
            <person name="Ivanova N.N."/>
            <person name="Kyrpides N.C."/>
            <person name="Shapiro N."/>
            <person name="Eloe-Fadrosh E.A."/>
            <person name="Pietrasiak N."/>
        </authorList>
    </citation>
    <scope>NUCLEOTIDE SEQUENCE</scope>
    <source>
        <strain evidence="1">HA4357-MV3</strain>
    </source>
</reference>
<proteinExistence type="predicted"/>
<sequence>MVRNIRWDESVLENVLSLVDALLLLAEQQPEDLKAALVVKWETNKLRFTGYQTKQASGKRSRTIEYGTKKEDLLHQIKQTGQQLKASCKI</sequence>